<proteinExistence type="predicted"/>
<dbReference type="Pfam" id="PF01872">
    <property type="entry name" value="RibD_C"/>
    <property type="match status" value="1"/>
</dbReference>
<dbReference type="Gene3D" id="3.40.430.10">
    <property type="entry name" value="Dihydrofolate Reductase, subunit A"/>
    <property type="match status" value="1"/>
</dbReference>
<dbReference type="PANTHER" id="PTHR38011:SF11">
    <property type="entry name" value="2,5-DIAMINO-6-RIBOSYLAMINO-4(3H)-PYRIMIDINONE 5'-PHOSPHATE REDUCTASE"/>
    <property type="match status" value="1"/>
</dbReference>
<dbReference type="EMBL" id="JBFAKC010000022">
    <property type="protein sequence ID" value="MEV0712534.1"/>
    <property type="molecule type" value="Genomic_DNA"/>
</dbReference>
<protein>
    <submittedName>
        <fullName evidence="2">Dihydrofolate reductase family protein</fullName>
    </submittedName>
</protein>
<comment type="caution">
    <text evidence="2">The sequence shown here is derived from an EMBL/GenBank/DDBJ whole genome shotgun (WGS) entry which is preliminary data.</text>
</comment>
<organism evidence="2 3">
    <name type="scientific">Nocardia aurea</name>
    <dbReference type="NCBI Taxonomy" id="2144174"/>
    <lineage>
        <taxon>Bacteria</taxon>
        <taxon>Bacillati</taxon>
        <taxon>Actinomycetota</taxon>
        <taxon>Actinomycetes</taxon>
        <taxon>Mycobacteriales</taxon>
        <taxon>Nocardiaceae</taxon>
        <taxon>Nocardia</taxon>
    </lineage>
</organism>
<name>A0ABV3G4C2_9NOCA</name>
<gene>
    <name evidence="2" type="ORF">AB0I48_33755</name>
</gene>
<keyword evidence="3" id="KW-1185">Reference proteome</keyword>
<reference evidence="2 3" key="1">
    <citation type="submission" date="2024-06" db="EMBL/GenBank/DDBJ databases">
        <title>The Natural Products Discovery Center: Release of the First 8490 Sequenced Strains for Exploring Actinobacteria Biosynthetic Diversity.</title>
        <authorList>
            <person name="Kalkreuter E."/>
            <person name="Kautsar S.A."/>
            <person name="Yang D."/>
            <person name="Bader C.D."/>
            <person name="Teijaro C.N."/>
            <person name="Fluegel L."/>
            <person name="Davis C.M."/>
            <person name="Simpson J.R."/>
            <person name="Lauterbach L."/>
            <person name="Steele A.D."/>
            <person name="Gui C."/>
            <person name="Meng S."/>
            <person name="Li G."/>
            <person name="Viehrig K."/>
            <person name="Ye F."/>
            <person name="Su P."/>
            <person name="Kiefer A.F."/>
            <person name="Nichols A."/>
            <person name="Cepeda A.J."/>
            <person name="Yan W."/>
            <person name="Fan B."/>
            <person name="Jiang Y."/>
            <person name="Adhikari A."/>
            <person name="Zheng C.-J."/>
            <person name="Schuster L."/>
            <person name="Cowan T.M."/>
            <person name="Smanski M.J."/>
            <person name="Chevrette M.G."/>
            <person name="De Carvalho L.P.S."/>
            <person name="Shen B."/>
        </authorList>
    </citation>
    <scope>NUCLEOTIDE SEQUENCE [LARGE SCALE GENOMIC DNA]</scope>
    <source>
        <strain evidence="2 3">NPDC050403</strain>
    </source>
</reference>
<dbReference type="InterPro" id="IPR024072">
    <property type="entry name" value="DHFR-like_dom_sf"/>
</dbReference>
<dbReference type="PANTHER" id="PTHR38011">
    <property type="entry name" value="DIHYDROFOLATE REDUCTASE FAMILY PROTEIN (AFU_ORTHOLOGUE AFUA_8G06820)"/>
    <property type="match status" value="1"/>
</dbReference>
<dbReference type="Proteomes" id="UP001551695">
    <property type="component" value="Unassembled WGS sequence"/>
</dbReference>
<accession>A0ABV3G4C2</accession>
<feature type="domain" description="Bacterial bifunctional deaminase-reductase C-terminal" evidence="1">
    <location>
        <begin position="3"/>
        <end position="184"/>
    </location>
</feature>
<evidence type="ECO:0000313" key="2">
    <source>
        <dbReference type="EMBL" id="MEV0712534.1"/>
    </source>
</evidence>
<evidence type="ECO:0000313" key="3">
    <source>
        <dbReference type="Proteomes" id="UP001551695"/>
    </source>
</evidence>
<dbReference type="InterPro" id="IPR050765">
    <property type="entry name" value="Riboflavin_Biosynth_HTPR"/>
</dbReference>
<dbReference type="InterPro" id="IPR002734">
    <property type="entry name" value="RibDG_C"/>
</dbReference>
<dbReference type="SUPFAM" id="SSF53597">
    <property type="entry name" value="Dihydrofolate reductase-like"/>
    <property type="match status" value="1"/>
</dbReference>
<dbReference type="RefSeq" id="WP_357789611.1">
    <property type="nucleotide sequence ID" value="NZ_JBFAKC010000022.1"/>
</dbReference>
<sequence length="191" mass="20700">MRKLVYYVGVSLDGYIAGPGGEYDFYPLDAEMGARTNAEYPEFVPTHLRGHVGMAVDQPNRRCDTVLMGRGTYEPALSAGVTSPYSHMKQYVVSGTLGRIDDPNVELVESDPLGLVRGLKKEQGRDIWLCGGGVLAGQLLTEIDELIIKSYPVVAGSGISAFSGTFDPTLFTPTGREQFGNGAQVTWFTRS</sequence>
<evidence type="ECO:0000259" key="1">
    <source>
        <dbReference type="Pfam" id="PF01872"/>
    </source>
</evidence>